<protein>
    <submittedName>
        <fullName evidence="3">AraC-like ligand binding domain protein</fullName>
    </submittedName>
</protein>
<dbReference type="PANTHER" id="PTHR37694">
    <property type="entry name" value="SLR8022 PROTEIN"/>
    <property type="match status" value="1"/>
</dbReference>
<sequence>MALSHARAGEVVSVEPLGSELESTKTTTLVKTDHLEIIRLILKSGKSLPNHIAPGILIVQCLEGRVLFQCLGETHKLTPGQFLYLPHAEPHAVESLESAALLLTIVRTPPKDPVIDETSEES</sequence>
<organism evidence="3 4">
    <name type="scientific">Gimesia aquarii</name>
    <dbReference type="NCBI Taxonomy" id="2527964"/>
    <lineage>
        <taxon>Bacteria</taxon>
        <taxon>Pseudomonadati</taxon>
        <taxon>Planctomycetota</taxon>
        <taxon>Planctomycetia</taxon>
        <taxon>Planctomycetales</taxon>
        <taxon>Planctomycetaceae</taxon>
        <taxon>Gimesia</taxon>
    </lineage>
</organism>
<dbReference type="GO" id="GO:0003677">
    <property type="term" value="F:DNA binding"/>
    <property type="evidence" value="ECO:0007669"/>
    <property type="project" value="UniProtKB-KW"/>
</dbReference>
<reference evidence="3 4" key="1">
    <citation type="submission" date="2019-03" db="EMBL/GenBank/DDBJ databases">
        <title>Deep-cultivation of Planctomycetes and their phenomic and genomic characterization uncovers novel biology.</title>
        <authorList>
            <person name="Wiegand S."/>
            <person name="Jogler M."/>
            <person name="Boedeker C."/>
            <person name="Pinto D."/>
            <person name="Vollmers J."/>
            <person name="Rivas-Marin E."/>
            <person name="Kohn T."/>
            <person name="Peeters S.H."/>
            <person name="Heuer A."/>
            <person name="Rast P."/>
            <person name="Oberbeckmann S."/>
            <person name="Bunk B."/>
            <person name="Jeske O."/>
            <person name="Meyerdierks A."/>
            <person name="Storesund J.E."/>
            <person name="Kallscheuer N."/>
            <person name="Luecker S."/>
            <person name="Lage O.M."/>
            <person name="Pohl T."/>
            <person name="Merkel B.J."/>
            <person name="Hornburger P."/>
            <person name="Mueller R.-W."/>
            <person name="Bruemmer F."/>
            <person name="Labrenz M."/>
            <person name="Spormann A.M."/>
            <person name="Op den Camp H."/>
            <person name="Overmann J."/>
            <person name="Amann R."/>
            <person name="Jetten M.S.M."/>
            <person name="Mascher T."/>
            <person name="Medema M.H."/>
            <person name="Devos D.P."/>
            <person name="Kaster A.-K."/>
            <person name="Ovreas L."/>
            <person name="Rohde M."/>
            <person name="Galperin M.Y."/>
            <person name="Jogler C."/>
        </authorList>
    </citation>
    <scope>NUCLEOTIDE SEQUENCE [LARGE SCALE GENOMIC DNA]</scope>
    <source>
        <strain evidence="3 4">V144</strain>
    </source>
</reference>
<dbReference type="SUPFAM" id="SSF51182">
    <property type="entry name" value="RmlC-like cupins"/>
    <property type="match status" value="1"/>
</dbReference>
<dbReference type="Gene3D" id="2.60.120.10">
    <property type="entry name" value="Jelly Rolls"/>
    <property type="match status" value="1"/>
</dbReference>
<evidence type="ECO:0000259" key="2">
    <source>
        <dbReference type="Pfam" id="PF02311"/>
    </source>
</evidence>
<feature type="domain" description="AraC-type arabinose-binding/dimerisation" evidence="2">
    <location>
        <begin position="46"/>
        <end position="107"/>
    </location>
</feature>
<gene>
    <name evidence="3" type="ORF">V144x_10460</name>
</gene>
<name>A0A517VRF9_9PLAN</name>
<dbReference type="KEGG" id="gaw:V144x_10460"/>
<dbReference type="CDD" id="cd02230">
    <property type="entry name" value="cupin_HP0902-like"/>
    <property type="match status" value="1"/>
</dbReference>
<dbReference type="GO" id="GO:0006355">
    <property type="term" value="P:regulation of DNA-templated transcription"/>
    <property type="evidence" value="ECO:0007669"/>
    <property type="project" value="InterPro"/>
</dbReference>
<evidence type="ECO:0000313" key="4">
    <source>
        <dbReference type="Proteomes" id="UP000318704"/>
    </source>
</evidence>
<dbReference type="InterPro" id="IPR014710">
    <property type="entry name" value="RmlC-like_jellyroll"/>
</dbReference>
<proteinExistence type="predicted"/>
<dbReference type="InterPro" id="IPR011051">
    <property type="entry name" value="RmlC_Cupin_sf"/>
</dbReference>
<evidence type="ECO:0000313" key="3">
    <source>
        <dbReference type="EMBL" id="QDT95601.1"/>
    </source>
</evidence>
<dbReference type="InterPro" id="IPR003313">
    <property type="entry name" value="AraC-bd"/>
</dbReference>
<keyword evidence="1" id="KW-0238">DNA-binding</keyword>
<dbReference type="Proteomes" id="UP000318704">
    <property type="component" value="Chromosome"/>
</dbReference>
<evidence type="ECO:0000256" key="1">
    <source>
        <dbReference type="ARBA" id="ARBA00023125"/>
    </source>
</evidence>
<dbReference type="Pfam" id="PF02311">
    <property type="entry name" value="AraC_binding"/>
    <property type="match status" value="1"/>
</dbReference>
<accession>A0A517VRF9</accession>
<dbReference type="EMBL" id="CP037920">
    <property type="protein sequence ID" value="QDT95601.1"/>
    <property type="molecule type" value="Genomic_DNA"/>
</dbReference>
<dbReference type="RefSeq" id="WP_144982320.1">
    <property type="nucleotide sequence ID" value="NZ_CP037920.1"/>
</dbReference>
<dbReference type="PANTHER" id="PTHR37694:SF1">
    <property type="entry name" value="SLR8022 PROTEIN"/>
    <property type="match status" value="1"/>
</dbReference>
<dbReference type="AlphaFoldDB" id="A0A517VRF9"/>